<protein>
    <recommendedName>
        <fullName evidence="2">Retrotransposon gag domain-containing protein</fullName>
    </recommendedName>
</protein>
<organism evidence="3 4">
    <name type="scientific">Colocasia esculenta</name>
    <name type="common">Wild taro</name>
    <name type="synonym">Arum esculentum</name>
    <dbReference type="NCBI Taxonomy" id="4460"/>
    <lineage>
        <taxon>Eukaryota</taxon>
        <taxon>Viridiplantae</taxon>
        <taxon>Streptophyta</taxon>
        <taxon>Embryophyta</taxon>
        <taxon>Tracheophyta</taxon>
        <taxon>Spermatophyta</taxon>
        <taxon>Magnoliopsida</taxon>
        <taxon>Liliopsida</taxon>
        <taxon>Araceae</taxon>
        <taxon>Aroideae</taxon>
        <taxon>Colocasieae</taxon>
        <taxon>Colocasia</taxon>
    </lineage>
</organism>
<evidence type="ECO:0000259" key="2">
    <source>
        <dbReference type="Pfam" id="PF03732"/>
    </source>
</evidence>
<dbReference type="Pfam" id="PF03732">
    <property type="entry name" value="Retrotrans_gag"/>
    <property type="match status" value="1"/>
</dbReference>
<dbReference type="AlphaFoldDB" id="A0A843WLL7"/>
<evidence type="ECO:0000256" key="1">
    <source>
        <dbReference type="SAM" id="MobiDB-lite"/>
    </source>
</evidence>
<dbReference type="Proteomes" id="UP000652761">
    <property type="component" value="Unassembled WGS sequence"/>
</dbReference>
<evidence type="ECO:0000313" key="3">
    <source>
        <dbReference type="EMBL" id="MQM12373.1"/>
    </source>
</evidence>
<feature type="compositionally biased region" description="Basic residues" evidence="1">
    <location>
        <begin position="462"/>
        <end position="478"/>
    </location>
</feature>
<dbReference type="EMBL" id="NMUH01005288">
    <property type="protein sequence ID" value="MQM12373.1"/>
    <property type="molecule type" value="Genomic_DNA"/>
</dbReference>
<feature type="compositionally biased region" description="Polar residues" evidence="1">
    <location>
        <begin position="423"/>
        <end position="442"/>
    </location>
</feature>
<feature type="domain" description="Retrotransposon gag" evidence="2">
    <location>
        <begin position="292"/>
        <end position="386"/>
    </location>
</feature>
<comment type="caution">
    <text evidence="3">The sequence shown here is derived from an EMBL/GenBank/DDBJ whole genome shotgun (WGS) entry which is preliminary data.</text>
</comment>
<feature type="compositionally biased region" description="Low complexity" evidence="1">
    <location>
        <begin position="443"/>
        <end position="461"/>
    </location>
</feature>
<dbReference type="InterPro" id="IPR005162">
    <property type="entry name" value="Retrotrans_gag_dom"/>
</dbReference>
<accession>A0A843WLL7</accession>
<evidence type="ECO:0000313" key="4">
    <source>
        <dbReference type="Proteomes" id="UP000652761"/>
    </source>
</evidence>
<keyword evidence="4" id="KW-1185">Reference proteome</keyword>
<name>A0A843WLL7_COLES</name>
<gene>
    <name evidence="3" type="ORF">Taro_045290</name>
</gene>
<reference evidence="3" key="1">
    <citation type="submission" date="2017-07" db="EMBL/GenBank/DDBJ databases">
        <title>Taro Niue Genome Assembly and Annotation.</title>
        <authorList>
            <person name="Atibalentja N."/>
            <person name="Keating K."/>
            <person name="Fields C.J."/>
        </authorList>
    </citation>
    <scope>NUCLEOTIDE SEQUENCE</scope>
    <source>
        <strain evidence="3">Niue_2</strain>
        <tissue evidence="3">Leaf</tissue>
    </source>
</reference>
<sequence length="478" mass="54939">MQVWSYYYLPLGRATQVRPDAVPLARRWLPVVSTVTYRFQLDILHQTIRDFPSLLVVWEPYVGVGDEGQPWVESGRPQFGRDLWVHCLNEIEPLLLWLAARILGLHQAWLEVEEPRRIGRKTRGKAKMHADWQQGGQSVESDAADSLAYLERFQEEYRGRDYMRPTRTHSPPFQVGLRRLLFQASLATPVSMAPRRRPREGVAEQATRQEAGNAPPPQQTQPLPQDAHSGIAPPPPPPQVAQRLDMTRFLERMAQFVAQHHDAPVPQGGTGKVLREFLQFQPPQFLGQPDPDAARAWLDAVERTFRSMECVPEERIPWQEFVVSFERAFCPTYVRTERLYQFLDLQQRDFTVVQYRARFVELGRYAPQIMADEGLRTQQFVRGLRPELRQPLIVARVTDLDAAYQTTTALEADTLRTHARSAEVQTQVVPSQPRQQQGSVQMTPRTATSYASTSTGTTAKSGSRRKFRRDRRQAKQRQ</sequence>
<feature type="region of interest" description="Disordered" evidence="1">
    <location>
        <begin position="423"/>
        <end position="478"/>
    </location>
</feature>
<proteinExistence type="predicted"/>
<feature type="region of interest" description="Disordered" evidence="1">
    <location>
        <begin position="189"/>
        <end position="241"/>
    </location>
</feature>